<proteinExistence type="predicted"/>
<dbReference type="InterPro" id="IPR010982">
    <property type="entry name" value="Lambda_DNA-bd_dom_sf"/>
</dbReference>
<evidence type="ECO:0000313" key="4">
    <source>
        <dbReference type="Proteomes" id="UP000267794"/>
    </source>
</evidence>
<dbReference type="Gene3D" id="1.10.260.40">
    <property type="entry name" value="lambda repressor-like DNA-binding domains"/>
    <property type="match status" value="1"/>
</dbReference>
<sequence>MKAARVNRGLNQKEAAQKLGVAESTLYKWESGKNKPNTKYLPKIEKVFNTPISNIIF</sequence>
<dbReference type="PANTHER" id="PTHR46558">
    <property type="entry name" value="TRACRIPTIONAL REGULATORY PROTEIN-RELATED-RELATED"/>
    <property type="match status" value="1"/>
</dbReference>
<reference evidence="3 4" key="1">
    <citation type="submission" date="2016-10" db="EMBL/GenBank/DDBJ databases">
        <title>Complete genomic sequencing of Lactobacillus helveticus LH99 and comparative genome analysis.</title>
        <authorList>
            <person name="Li N."/>
            <person name="You C."/>
            <person name="Liu Z."/>
        </authorList>
    </citation>
    <scope>NUCLEOTIDE SEQUENCE [LARGE SCALE GENOMIC DNA]</scope>
    <source>
        <strain evidence="3 4">LH99</strain>
    </source>
</reference>
<dbReference type="EMBL" id="CP017982">
    <property type="protein sequence ID" value="AYE61407.1"/>
    <property type="molecule type" value="Genomic_DNA"/>
</dbReference>
<dbReference type="Proteomes" id="UP000267794">
    <property type="component" value="Chromosome"/>
</dbReference>
<dbReference type="Pfam" id="PF01381">
    <property type="entry name" value="HTH_3"/>
    <property type="match status" value="1"/>
</dbReference>
<evidence type="ECO:0000313" key="3">
    <source>
        <dbReference type="EMBL" id="AYE61407.1"/>
    </source>
</evidence>
<dbReference type="PROSITE" id="PS50943">
    <property type="entry name" value="HTH_CROC1"/>
    <property type="match status" value="1"/>
</dbReference>
<dbReference type="GO" id="GO:0003677">
    <property type="term" value="F:DNA binding"/>
    <property type="evidence" value="ECO:0007669"/>
    <property type="project" value="UniProtKB-KW"/>
</dbReference>
<protein>
    <submittedName>
        <fullName evidence="3">Cro-like protein phage associated</fullName>
    </submittedName>
</protein>
<keyword evidence="1" id="KW-0238">DNA-binding</keyword>
<dbReference type="SUPFAM" id="SSF47413">
    <property type="entry name" value="lambda repressor-like DNA-binding domains"/>
    <property type="match status" value="1"/>
</dbReference>
<dbReference type="SMART" id="SM00530">
    <property type="entry name" value="HTH_XRE"/>
    <property type="match status" value="1"/>
</dbReference>
<evidence type="ECO:0000256" key="1">
    <source>
        <dbReference type="ARBA" id="ARBA00023125"/>
    </source>
</evidence>
<dbReference type="PANTHER" id="PTHR46558:SF4">
    <property type="entry name" value="DNA-BIDING PHAGE PROTEIN"/>
    <property type="match status" value="1"/>
</dbReference>
<gene>
    <name evidence="3" type="ORF">BC335_0919</name>
</gene>
<evidence type="ECO:0000259" key="2">
    <source>
        <dbReference type="PROSITE" id="PS50943"/>
    </source>
</evidence>
<organism evidence="3 4">
    <name type="scientific">Lactobacillus helveticus</name>
    <name type="common">Lactobacillus suntoryeus</name>
    <dbReference type="NCBI Taxonomy" id="1587"/>
    <lineage>
        <taxon>Bacteria</taxon>
        <taxon>Bacillati</taxon>
        <taxon>Bacillota</taxon>
        <taxon>Bacilli</taxon>
        <taxon>Lactobacillales</taxon>
        <taxon>Lactobacillaceae</taxon>
        <taxon>Lactobacillus</taxon>
    </lineage>
</organism>
<dbReference type="CDD" id="cd00093">
    <property type="entry name" value="HTH_XRE"/>
    <property type="match status" value="1"/>
</dbReference>
<accession>A0A386RDI3</accession>
<dbReference type="InterPro" id="IPR001387">
    <property type="entry name" value="Cro/C1-type_HTH"/>
</dbReference>
<feature type="domain" description="HTH cro/C1-type" evidence="2">
    <location>
        <begin position="1"/>
        <end position="55"/>
    </location>
</feature>
<dbReference type="AlphaFoldDB" id="A0A386RDI3"/>
<name>A0A386RDI3_LACHE</name>